<proteinExistence type="predicted"/>
<protein>
    <submittedName>
        <fullName evidence="2">TrbC/VIRB2 family protein</fullName>
    </submittedName>
</protein>
<dbReference type="Proteomes" id="UP000278437">
    <property type="component" value="Plasmid pSTH1"/>
</dbReference>
<keyword evidence="1" id="KW-1133">Transmembrane helix</keyword>
<dbReference type="EMBL" id="CP020374">
    <property type="protein sequence ID" value="AZQ13320.1"/>
    <property type="molecule type" value="Genomic_DNA"/>
</dbReference>
<geneLocation type="plasmid" evidence="3">
    <name>psth1</name>
</geneLocation>
<evidence type="ECO:0000256" key="1">
    <source>
        <dbReference type="SAM" id="Phobius"/>
    </source>
</evidence>
<dbReference type="InterPro" id="IPR007039">
    <property type="entry name" value="TrbC/VirB2"/>
</dbReference>
<evidence type="ECO:0000313" key="3">
    <source>
        <dbReference type="Proteomes" id="UP000278437"/>
    </source>
</evidence>
<accession>A0ABM7DXK9</accession>
<dbReference type="RefSeq" id="WP_126169658.1">
    <property type="nucleotide sequence ID" value="NZ_CP020374.1"/>
</dbReference>
<dbReference type="Pfam" id="PF04956">
    <property type="entry name" value="TrbC"/>
    <property type="match status" value="1"/>
</dbReference>
<name>A0ABM7DXK9_9GAMM</name>
<keyword evidence="1" id="KW-0472">Membrane</keyword>
<reference evidence="2 3" key="1">
    <citation type="submission" date="2017-03" db="EMBL/GenBank/DDBJ databases">
        <title>Full genome sequence of a non-lethal Shewanella isolate that potentiates virulence of Vibio parahaemolyticus causing acute hepatopancreatic necrosis disease (AHPND) in shrimp.</title>
        <authorList>
            <person name="Prachumwat A."/>
            <person name="Sritunyalucksana K."/>
        </authorList>
    </citation>
    <scope>NUCLEOTIDE SEQUENCE [LARGE SCALE GENOMIC DNA]</scope>
    <source>
        <strain evidence="2 3">TH2012</strain>
        <plasmid evidence="3">psth1</plasmid>
    </source>
</reference>
<keyword evidence="2" id="KW-0614">Plasmid</keyword>
<feature type="transmembrane region" description="Helical" evidence="1">
    <location>
        <begin position="43"/>
        <end position="67"/>
    </location>
</feature>
<sequence>MNKTHLPGLVTISILLLMMMLPDMAYASSSTGMPWETPLSKIVASITGPVAFGISVLAIAASGATLIWGGEITNLIKTLVFIALVISVILFAVNILSSVFGISSTSI</sequence>
<keyword evidence="1" id="KW-0812">Transmembrane</keyword>
<organism evidence="2 3">
    <name type="scientific">Shewanella khirikhana</name>
    <dbReference type="NCBI Taxonomy" id="1965282"/>
    <lineage>
        <taxon>Bacteria</taxon>
        <taxon>Pseudomonadati</taxon>
        <taxon>Pseudomonadota</taxon>
        <taxon>Gammaproteobacteria</taxon>
        <taxon>Alteromonadales</taxon>
        <taxon>Shewanellaceae</taxon>
        <taxon>Shewanella</taxon>
    </lineage>
</organism>
<feature type="transmembrane region" description="Helical" evidence="1">
    <location>
        <begin position="79"/>
        <end position="102"/>
    </location>
</feature>
<gene>
    <name evidence="2" type="ORF">STH12_04294</name>
</gene>
<keyword evidence="3" id="KW-1185">Reference proteome</keyword>
<evidence type="ECO:0000313" key="2">
    <source>
        <dbReference type="EMBL" id="AZQ13320.1"/>
    </source>
</evidence>